<name>A0ABR1BA05_POLSC</name>
<feature type="coiled-coil region" evidence="1">
    <location>
        <begin position="112"/>
        <end position="272"/>
    </location>
</feature>
<protein>
    <submittedName>
        <fullName evidence="2">Uncharacterized protein</fullName>
    </submittedName>
</protein>
<evidence type="ECO:0000313" key="2">
    <source>
        <dbReference type="EMBL" id="KAK6640286.1"/>
    </source>
</evidence>
<dbReference type="EMBL" id="JAWJWF010000001">
    <property type="protein sequence ID" value="KAK6640286.1"/>
    <property type="molecule type" value="Genomic_DNA"/>
</dbReference>
<proteinExistence type="predicted"/>
<comment type="caution">
    <text evidence="2">The sequence shown here is derived from an EMBL/GenBank/DDBJ whole genome shotgun (WGS) entry which is preliminary data.</text>
</comment>
<keyword evidence="1" id="KW-0175">Coiled coil</keyword>
<organism evidence="2 3">
    <name type="scientific">Polyplax serrata</name>
    <name type="common">Common mouse louse</name>
    <dbReference type="NCBI Taxonomy" id="468196"/>
    <lineage>
        <taxon>Eukaryota</taxon>
        <taxon>Metazoa</taxon>
        <taxon>Ecdysozoa</taxon>
        <taxon>Arthropoda</taxon>
        <taxon>Hexapoda</taxon>
        <taxon>Insecta</taxon>
        <taxon>Pterygota</taxon>
        <taxon>Neoptera</taxon>
        <taxon>Paraneoptera</taxon>
        <taxon>Psocodea</taxon>
        <taxon>Troctomorpha</taxon>
        <taxon>Phthiraptera</taxon>
        <taxon>Anoplura</taxon>
        <taxon>Polyplacidae</taxon>
        <taxon>Polyplax</taxon>
    </lineage>
</organism>
<accession>A0ABR1BA05</accession>
<dbReference type="Proteomes" id="UP001359485">
    <property type="component" value="Unassembled WGS sequence"/>
</dbReference>
<gene>
    <name evidence="2" type="ORF">RUM44_011972</name>
</gene>
<sequence length="383" mass="43636">MTDLGGRREIGPRKSLVGINQDGQREKSLVTINQIMFDKKCSKSLDDLLGQVDLEPQYAKGGGDAFAPRKFSKTLVRSKSVSNDAWNKTLSAKRCVVNLMMLNAWRRQKVEYKMALEKVDALTEKVEGFEMQVYVLRQLLNAEKNRVETVTRSIQDLMQKIENSDREKTQMAEANNELKISLKNQMVFCSHLENTLRNKENEIMTYRVEVEDWEKQMANKREKLKAIETTSMVLKKKAQAAEEVAAMKGMQLEKLSAVQMELQSKLSSLEAVNMKLKVTEMAKNDLEKVVETRNLEVKQLRCIINTLQKSLQEEDEKNGILNKTILEKTNELSLVEQKLVDLTKSNYPWSGGAFRMASLCAKIPVACICTVGSLLLPFPSYRI</sequence>
<keyword evidence="3" id="KW-1185">Reference proteome</keyword>
<evidence type="ECO:0000256" key="1">
    <source>
        <dbReference type="SAM" id="Coils"/>
    </source>
</evidence>
<evidence type="ECO:0000313" key="3">
    <source>
        <dbReference type="Proteomes" id="UP001359485"/>
    </source>
</evidence>
<reference evidence="2 3" key="1">
    <citation type="submission" date="2023-09" db="EMBL/GenBank/DDBJ databases">
        <title>Genomes of two closely related lineages of the louse Polyplax serrata with different host specificities.</title>
        <authorList>
            <person name="Martinu J."/>
            <person name="Tarabai H."/>
            <person name="Stefka J."/>
            <person name="Hypsa V."/>
        </authorList>
    </citation>
    <scope>NUCLEOTIDE SEQUENCE [LARGE SCALE GENOMIC DNA]</scope>
    <source>
        <strain evidence="2">98ZLc_SE</strain>
    </source>
</reference>